<keyword evidence="1 5" id="KW-0489">Methyltransferase</keyword>
<dbReference type="Gene3D" id="1.10.8.10">
    <property type="entry name" value="DNA helicase RuvA subunit, C-terminal domain"/>
    <property type="match status" value="1"/>
</dbReference>
<feature type="binding site" evidence="5">
    <location>
        <position position="192"/>
    </location>
    <ligand>
        <name>S-adenosyl-L-methionine</name>
        <dbReference type="ChEBI" id="CHEBI:59789"/>
    </ligand>
</feature>
<feature type="binding site" evidence="5">
    <location>
        <begin position="192"/>
        <end position="195"/>
    </location>
    <ligand>
        <name>substrate</name>
    </ligand>
</feature>
<comment type="similarity">
    <text evidence="5">Belongs to the protein N5-glutamine methyltransferase family. PrmC subfamily.</text>
</comment>
<dbReference type="PANTHER" id="PTHR18895">
    <property type="entry name" value="HEMK METHYLTRANSFERASE"/>
    <property type="match status" value="1"/>
</dbReference>
<dbReference type="Gene3D" id="3.40.50.150">
    <property type="entry name" value="Vaccinia Virus protein VP39"/>
    <property type="match status" value="1"/>
</dbReference>
<dbReference type="NCBIfam" id="TIGR00536">
    <property type="entry name" value="hemK_fam"/>
    <property type="match status" value="1"/>
</dbReference>
<sequence length="288" mass="31735">MPSDVPQTLQDWLRRATQRLHEAGSDSPRLDAQILLGHVLTRPRSYLYAHGEDLLTESEWQQAEALLEQRLTGHPIAHLLGRREFWSRELEVSPDTLIPRPETEITLELALEQIPVGADRALLDLGTGSGALALMLALERPGCRVTAIDISSAALAVARRNRERLGVDNLELLEGDWFTPVAGRRFQLIVSNPPYVAERDPHLDAGDVRFEPRRALAAGAAGLDALEQLIMQAPEHLEPGGWLVLEHGFDQADSVASLLREKGFIDIQCRHDLAGQPRATAARHPGSG</sequence>
<evidence type="ECO:0000313" key="8">
    <source>
        <dbReference type="EMBL" id="BAZ95197.1"/>
    </source>
</evidence>
<feature type="binding site" evidence="5">
    <location>
        <position position="149"/>
    </location>
    <ligand>
        <name>S-adenosyl-L-methionine</name>
        <dbReference type="ChEBI" id="CHEBI:59789"/>
    </ligand>
</feature>
<organism evidence="8 9">
    <name type="scientific">Thiohalobacter thiocyanaticus</name>
    <dbReference type="NCBI Taxonomy" id="585455"/>
    <lineage>
        <taxon>Bacteria</taxon>
        <taxon>Pseudomonadati</taxon>
        <taxon>Pseudomonadota</taxon>
        <taxon>Gammaproteobacteria</taxon>
        <taxon>Thiohalobacterales</taxon>
        <taxon>Thiohalobacteraceae</taxon>
        <taxon>Thiohalobacter</taxon>
    </lineage>
</organism>
<dbReference type="RefSeq" id="WP_096367207.1">
    <property type="nucleotide sequence ID" value="NZ_AP018052.1"/>
</dbReference>
<proteinExistence type="inferred from homology"/>
<dbReference type="KEGG" id="ttc:FOKN1_2839"/>
<feature type="binding site" evidence="5">
    <location>
        <position position="177"/>
    </location>
    <ligand>
        <name>S-adenosyl-L-methionine</name>
        <dbReference type="ChEBI" id="CHEBI:59789"/>
    </ligand>
</feature>
<dbReference type="InterPro" id="IPR050320">
    <property type="entry name" value="N5-glutamine_MTase"/>
</dbReference>
<dbReference type="AlphaFoldDB" id="A0A1Z4VU81"/>
<dbReference type="GO" id="GO:0102559">
    <property type="term" value="F:peptide chain release factor N(5)-glutamine methyltransferase activity"/>
    <property type="evidence" value="ECO:0007669"/>
    <property type="project" value="UniProtKB-EC"/>
</dbReference>
<dbReference type="FunFam" id="1.10.8.10:FF:000032">
    <property type="entry name" value="Release factor glutamine methyltransferase"/>
    <property type="match status" value="1"/>
</dbReference>
<evidence type="ECO:0000256" key="1">
    <source>
        <dbReference type="ARBA" id="ARBA00022603"/>
    </source>
</evidence>
<dbReference type="Proteomes" id="UP000218765">
    <property type="component" value="Chromosome"/>
</dbReference>
<dbReference type="PROSITE" id="PS00092">
    <property type="entry name" value="N6_MTASE"/>
    <property type="match status" value="1"/>
</dbReference>
<dbReference type="Pfam" id="PF17827">
    <property type="entry name" value="PrmC_N"/>
    <property type="match status" value="1"/>
</dbReference>
<dbReference type="InterPro" id="IPR040758">
    <property type="entry name" value="PrmC_N"/>
</dbReference>
<dbReference type="EMBL" id="AP018052">
    <property type="protein sequence ID" value="BAZ95197.1"/>
    <property type="molecule type" value="Genomic_DNA"/>
</dbReference>
<comment type="catalytic activity">
    <reaction evidence="4 5">
        <text>L-glutaminyl-[peptide chain release factor] + S-adenosyl-L-methionine = N(5)-methyl-L-glutaminyl-[peptide chain release factor] + S-adenosyl-L-homocysteine + H(+)</text>
        <dbReference type="Rhea" id="RHEA:42896"/>
        <dbReference type="Rhea" id="RHEA-COMP:10271"/>
        <dbReference type="Rhea" id="RHEA-COMP:10272"/>
        <dbReference type="ChEBI" id="CHEBI:15378"/>
        <dbReference type="ChEBI" id="CHEBI:30011"/>
        <dbReference type="ChEBI" id="CHEBI:57856"/>
        <dbReference type="ChEBI" id="CHEBI:59789"/>
        <dbReference type="ChEBI" id="CHEBI:61891"/>
        <dbReference type="EC" id="2.1.1.297"/>
    </reaction>
</comment>
<dbReference type="NCBIfam" id="TIGR03534">
    <property type="entry name" value="RF_mod_PrmC"/>
    <property type="match status" value="1"/>
</dbReference>
<dbReference type="InterPro" id="IPR004556">
    <property type="entry name" value="HemK-like"/>
</dbReference>
<dbReference type="InterPro" id="IPR019874">
    <property type="entry name" value="RF_methyltr_PrmC"/>
</dbReference>
<gene>
    <name evidence="5" type="primary">prmC</name>
    <name evidence="8" type="ORF">FOKN1_2839</name>
</gene>
<dbReference type="InterPro" id="IPR007848">
    <property type="entry name" value="Small_mtfrase_dom"/>
</dbReference>
<name>A0A1Z4VU81_9GAMM</name>
<dbReference type="Pfam" id="PF05175">
    <property type="entry name" value="MTS"/>
    <property type="match status" value="1"/>
</dbReference>
<reference evidence="8 9" key="1">
    <citation type="submission" date="2017-05" db="EMBL/GenBank/DDBJ databases">
        <title>Thiocyanate degradation by Thiohalobacter thiocyanaticus FOKN1.</title>
        <authorList>
            <person name="Oshiki M."/>
            <person name="Fukushima T."/>
            <person name="Kawano S."/>
            <person name="Nakagawa J."/>
        </authorList>
    </citation>
    <scope>NUCLEOTIDE SEQUENCE [LARGE SCALE GENOMIC DNA]</scope>
    <source>
        <strain evidence="8 9">FOKN1</strain>
    </source>
</reference>
<dbReference type="FunFam" id="3.40.50.150:FF:000053">
    <property type="entry name" value="Release factor glutamine methyltransferase"/>
    <property type="match status" value="1"/>
</dbReference>
<accession>A0A1Z4VU81</accession>
<dbReference type="SUPFAM" id="SSF53335">
    <property type="entry name" value="S-adenosyl-L-methionine-dependent methyltransferases"/>
    <property type="match status" value="1"/>
</dbReference>
<protein>
    <recommendedName>
        <fullName evidence="5">Release factor glutamine methyltransferase</fullName>
        <shortName evidence="5">RF MTase</shortName>
        <ecNumber evidence="5">2.1.1.297</ecNumber>
    </recommendedName>
    <alternativeName>
        <fullName evidence="5">N5-glutamine methyltransferase PrmC</fullName>
    </alternativeName>
    <alternativeName>
        <fullName evidence="5">Protein-(glutamine-N5) MTase PrmC</fullName>
    </alternativeName>
    <alternativeName>
        <fullName evidence="5">Protein-glutamine N-methyltransferase PrmC</fullName>
    </alternativeName>
</protein>
<feature type="domain" description="Release factor glutamine methyltransferase N-terminal" evidence="7">
    <location>
        <begin position="11"/>
        <end position="81"/>
    </location>
</feature>
<dbReference type="HAMAP" id="MF_02126">
    <property type="entry name" value="RF_methyltr_PrmC"/>
    <property type="match status" value="1"/>
</dbReference>
<keyword evidence="3 5" id="KW-0949">S-adenosyl-L-methionine</keyword>
<evidence type="ECO:0000259" key="7">
    <source>
        <dbReference type="Pfam" id="PF17827"/>
    </source>
</evidence>
<dbReference type="GO" id="GO:0032259">
    <property type="term" value="P:methylation"/>
    <property type="evidence" value="ECO:0007669"/>
    <property type="project" value="UniProtKB-KW"/>
</dbReference>
<keyword evidence="9" id="KW-1185">Reference proteome</keyword>
<dbReference type="GO" id="GO:0003676">
    <property type="term" value="F:nucleic acid binding"/>
    <property type="evidence" value="ECO:0007669"/>
    <property type="project" value="InterPro"/>
</dbReference>
<feature type="binding site" evidence="5">
    <location>
        <begin position="126"/>
        <end position="130"/>
    </location>
    <ligand>
        <name>S-adenosyl-L-methionine</name>
        <dbReference type="ChEBI" id="CHEBI:59789"/>
    </ligand>
</feature>
<evidence type="ECO:0000256" key="2">
    <source>
        <dbReference type="ARBA" id="ARBA00022679"/>
    </source>
</evidence>
<comment type="function">
    <text evidence="5">Methylates the class 1 translation termination release factors RF1/PrfA and RF2/PrfB on the glutamine residue of the universally conserved GGQ motif.</text>
</comment>
<dbReference type="EC" id="2.1.1.297" evidence="5"/>
<keyword evidence="2 5" id="KW-0808">Transferase</keyword>
<dbReference type="OrthoDB" id="9800643at2"/>
<dbReference type="CDD" id="cd02440">
    <property type="entry name" value="AdoMet_MTases"/>
    <property type="match status" value="1"/>
</dbReference>
<evidence type="ECO:0000256" key="5">
    <source>
        <dbReference type="HAMAP-Rule" id="MF_02126"/>
    </source>
</evidence>
<evidence type="ECO:0000256" key="3">
    <source>
        <dbReference type="ARBA" id="ARBA00022691"/>
    </source>
</evidence>
<dbReference type="InterPro" id="IPR029063">
    <property type="entry name" value="SAM-dependent_MTases_sf"/>
</dbReference>
<feature type="domain" description="Methyltransferase small" evidence="6">
    <location>
        <begin position="109"/>
        <end position="204"/>
    </location>
</feature>
<evidence type="ECO:0000313" key="9">
    <source>
        <dbReference type="Proteomes" id="UP000218765"/>
    </source>
</evidence>
<evidence type="ECO:0000256" key="4">
    <source>
        <dbReference type="ARBA" id="ARBA00048391"/>
    </source>
</evidence>
<evidence type="ECO:0000259" key="6">
    <source>
        <dbReference type="Pfam" id="PF05175"/>
    </source>
</evidence>
<dbReference type="InterPro" id="IPR002052">
    <property type="entry name" value="DNA_methylase_N6_adenine_CS"/>
</dbReference>
<dbReference type="PANTHER" id="PTHR18895:SF74">
    <property type="entry name" value="MTRF1L RELEASE FACTOR GLUTAMINE METHYLTRANSFERASE"/>
    <property type="match status" value="1"/>
</dbReference>